<reference evidence="1 2" key="1">
    <citation type="submission" date="2019-05" db="EMBL/GenBank/DDBJ databases">
        <title>Another draft genome of Portunus trituberculatus and its Hox gene families provides insights of decapod evolution.</title>
        <authorList>
            <person name="Jeong J.-H."/>
            <person name="Song I."/>
            <person name="Kim S."/>
            <person name="Choi T."/>
            <person name="Kim D."/>
            <person name="Ryu S."/>
            <person name="Kim W."/>
        </authorList>
    </citation>
    <scope>NUCLEOTIDE SEQUENCE [LARGE SCALE GENOMIC DNA]</scope>
    <source>
        <tissue evidence="1">Muscle</tissue>
    </source>
</reference>
<protein>
    <submittedName>
        <fullName evidence="1">Uncharacterized protein</fullName>
    </submittedName>
</protein>
<gene>
    <name evidence="1" type="ORF">E2C01_022912</name>
</gene>
<dbReference type="AlphaFoldDB" id="A0A5B7E8J4"/>
<dbReference type="Proteomes" id="UP000324222">
    <property type="component" value="Unassembled WGS sequence"/>
</dbReference>
<evidence type="ECO:0000313" key="1">
    <source>
        <dbReference type="EMBL" id="MPC29667.1"/>
    </source>
</evidence>
<comment type="caution">
    <text evidence="1">The sequence shown here is derived from an EMBL/GenBank/DDBJ whole genome shotgun (WGS) entry which is preliminary data.</text>
</comment>
<organism evidence="1 2">
    <name type="scientific">Portunus trituberculatus</name>
    <name type="common">Swimming crab</name>
    <name type="synonym">Neptunus trituberculatus</name>
    <dbReference type="NCBI Taxonomy" id="210409"/>
    <lineage>
        <taxon>Eukaryota</taxon>
        <taxon>Metazoa</taxon>
        <taxon>Ecdysozoa</taxon>
        <taxon>Arthropoda</taxon>
        <taxon>Crustacea</taxon>
        <taxon>Multicrustacea</taxon>
        <taxon>Malacostraca</taxon>
        <taxon>Eumalacostraca</taxon>
        <taxon>Eucarida</taxon>
        <taxon>Decapoda</taxon>
        <taxon>Pleocyemata</taxon>
        <taxon>Brachyura</taxon>
        <taxon>Eubrachyura</taxon>
        <taxon>Portunoidea</taxon>
        <taxon>Portunidae</taxon>
        <taxon>Portuninae</taxon>
        <taxon>Portunus</taxon>
    </lineage>
</organism>
<proteinExistence type="predicted"/>
<sequence>MVGIGARHYLWGGEVFAPPVLRLALPPAVPCDLNRRSCCGELKRFYQRDPLRQYQARRRWTGVKEGDS</sequence>
<evidence type="ECO:0000313" key="2">
    <source>
        <dbReference type="Proteomes" id="UP000324222"/>
    </source>
</evidence>
<keyword evidence="2" id="KW-1185">Reference proteome</keyword>
<dbReference type="EMBL" id="VSRR010002114">
    <property type="protein sequence ID" value="MPC29667.1"/>
    <property type="molecule type" value="Genomic_DNA"/>
</dbReference>
<name>A0A5B7E8J4_PORTR</name>
<accession>A0A5B7E8J4</accession>